<name>A0A7K3VX20_RHILE</name>
<keyword evidence="1" id="KW-1133">Transmembrane helix</keyword>
<dbReference type="RefSeq" id="WP_164051128.1">
    <property type="nucleotide sequence ID" value="NZ_WUFV01000058.1"/>
</dbReference>
<dbReference type="AlphaFoldDB" id="A0A7K3VX20"/>
<feature type="transmembrane region" description="Helical" evidence="1">
    <location>
        <begin position="21"/>
        <end position="37"/>
    </location>
</feature>
<dbReference type="EMBL" id="WUFV01000058">
    <property type="protein sequence ID" value="NEK20701.1"/>
    <property type="molecule type" value="Genomic_DNA"/>
</dbReference>
<keyword evidence="1" id="KW-0472">Membrane</keyword>
<evidence type="ECO:0000256" key="1">
    <source>
        <dbReference type="SAM" id="Phobius"/>
    </source>
</evidence>
<dbReference type="Proteomes" id="UP000471705">
    <property type="component" value="Unassembled WGS sequence"/>
</dbReference>
<reference evidence="2 3" key="1">
    <citation type="submission" date="2019-12" db="EMBL/GenBank/DDBJ databases">
        <title>Rhizobium genotypes associated with high levels of biological nitrogen fixation by grain legumes in a temperate-maritime cropping system.</title>
        <authorList>
            <person name="Maluk M."/>
            <person name="Francesc Ferrando Molina F."/>
            <person name="Lopez Del Egido L."/>
            <person name="Lafos M."/>
            <person name="Langarica-Fuentes A."/>
            <person name="Gebre Yohannes G."/>
            <person name="Young M.W."/>
            <person name="Martin P."/>
            <person name="Gantlett R."/>
            <person name="Kenicer G."/>
            <person name="Hawes C."/>
            <person name="Begg G.S."/>
            <person name="Quilliam R.S."/>
            <person name="Squire G.R."/>
            <person name="Poole P.S."/>
            <person name="Young P.W."/>
            <person name="Iannetta P.M."/>
            <person name="James E.K."/>
        </authorList>
    </citation>
    <scope>NUCLEOTIDE SEQUENCE [LARGE SCALE GENOMIC DNA]</scope>
    <source>
        <strain evidence="2 3">JHI54</strain>
    </source>
</reference>
<organism evidence="2 3">
    <name type="scientific">Rhizobium leguminosarum</name>
    <dbReference type="NCBI Taxonomy" id="384"/>
    <lineage>
        <taxon>Bacteria</taxon>
        <taxon>Pseudomonadati</taxon>
        <taxon>Pseudomonadota</taxon>
        <taxon>Alphaproteobacteria</taxon>
        <taxon>Hyphomicrobiales</taxon>
        <taxon>Rhizobiaceae</taxon>
        <taxon>Rhizobium/Agrobacterium group</taxon>
        <taxon>Rhizobium</taxon>
    </lineage>
</organism>
<accession>A0A7K3VX20</accession>
<comment type="caution">
    <text evidence="2">The sequence shown here is derived from an EMBL/GenBank/DDBJ whole genome shotgun (WGS) entry which is preliminary data.</text>
</comment>
<keyword evidence="1" id="KW-0812">Transmembrane</keyword>
<gene>
    <name evidence="2" type="ORF">GR257_38870</name>
</gene>
<evidence type="ECO:0000313" key="3">
    <source>
        <dbReference type="Proteomes" id="UP000471705"/>
    </source>
</evidence>
<proteinExistence type="predicted"/>
<sequence>MIEGFQVDNKWAGLTLRMWKWAAFGVAGTALPLLGQIDWKTLVLDYQSLIVVTLAVIAASATIFEVLAGGQFKTTLIRKLYMLRRNRKR</sequence>
<protein>
    <submittedName>
        <fullName evidence="2">Uncharacterized protein</fullName>
    </submittedName>
</protein>
<evidence type="ECO:0000313" key="2">
    <source>
        <dbReference type="EMBL" id="NEK20701.1"/>
    </source>
</evidence>
<feature type="transmembrane region" description="Helical" evidence="1">
    <location>
        <begin position="49"/>
        <end position="70"/>
    </location>
</feature>